<keyword evidence="2" id="KW-1185">Reference proteome</keyword>
<evidence type="ECO:0000313" key="2">
    <source>
        <dbReference type="Proteomes" id="UP000316508"/>
    </source>
</evidence>
<name>A0A556R5L3_9BIFI</name>
<comment type="caution">
    <text evidence="1">The sequence shown here is derived from an EMBL/GenBank/DDBJ whole genome shotgun (WGS) entry which is preliminary data.</text>
</comment>
<dbReference type="EMBL" id="VMHK01000001">
    <property type="protein sequence ID" value="TSJ84175.1"/>
    <property type="molecule type" value="Genomic_DNA"/>
</dbReference>
<sequence>MAMDEDFMRDMATKDKACTTHHNIPQDLIDSYASRHPITEKMDEAERRVWDSLDDEDRRMIQSDRVYYGTNYGTGCGPGDEYVSFRDVIGIRQFD</sequence>
<dbReference type="AlphaFoldDB" id="A0A556R5L3"/>
<evidence type="ECO:0000313" key="1">
    <source>
        <dbReference type="EMBL" id="TSJ84175.1"/>
    </source>
</evidence>
<organism evidence="1 2">
    <name type="scientific">Bifidobacterium apousia</name>
    <dbReference type="NCBI Taxonomy" id="2750996"/>
    <lineage>
        <taxon>Bacteria</taxon>
        <taxon>Bacillati</taxon>
        <taxon>Actinomycetota</taxon>
        <taxon>Actinomycetes</taxon>
        <taxon>Bifidobacteriales</taxon>
        <taxon>Bifidobacteriaceae</taxon>
        <taxon>Bifidobacterium</taxon>
    </lineage>
</organism>
<protein>
    <submittedName>
        <fullName evidence="1">Uncharacterized protein</fullName>
    </submittedName>
</protein>
<dbReference type="Proteomes" id="UP000316508">
    <property type="component" value="Unassembled WGS sequence"/>
</dbReference>
<reference evidence="1 2" key="1">
    <citation type="submission" date="2019-07" db="EMBL/GenBank/DDBJ databases">
        <title>Bifidobacterium asteroides genomes.</title>
        <authorList>
            <person name="Zheng H."/>
        </authorList>
    </citation>
    <scope>NUCLEOTIDE SEQUENCE [LARGE SCALE GENOMIC DNA]</scope>
    <source>
        <strain evidence="1 2">W8102</strain>
    </source>
</reference>
<proteinExistence type="predicted"/>
<gene>
    <name evidence="1" type="ORF">FPK30_01550</name>
</gene>
<accession>A0A556R5L3</accession>